<evidence type="ECO:0000313" key="3">
    <source>
        <dbReference type="Proteomes" id="UP000298284"/>
    </source>
</evidence>
<name>A0A4Z0MH71_9BACT</name>
<keyword evidence="1" id="KW-0732">Signal</keyword>
<organism evidence="2 3">
    <name type="scientific">Hymenobacter wooponensis</name>
    <dbReference type="NCBI Taxonomy" id="1525360"/>
    <lineage>
        <taxon>Bacteria</taxon>
        <taxon>Pseudomonadati</taxon>
        <taxon>Bacteroidota</taxon>
        <taxon>Cytophagia</taxon>
        <taxon>Cytophagales</taxon>
        <taxon>Hymenobacteraceae</taxon>
        <taxon>Hymenobacter</taxon>
    </lineage>
</organism>
<evidence type="ECO:0000313" key="2">
    <source>
        <dbReference type="EMBL" id="TGD78871.1"/>
    </source>
</evidence>
<dbReference type="AlphaFoldDB" id="A0A4Z0MH71"/>
<keyword evidence="3" id="KW-1185">Reference proteome</keyword>
<proteinExistence type="predicted"/>
<dbReference type="RefSeq" id="WP_135531863.1">
    <property type="nucleotide sequence ID" value="NZ_SRKZ01000005.1"/>
</dbReference>
<comment type="caution">
    <text evidence="2">The sequence shown here is derived from an EMBL/GenBank/DDBJ whole genome shotgun (WGS) entry which is preliminary data.</text>
</comment>
<sequence length="371" mass="40432">MAHFYRFLLFLLLPTASLRAQQAITITRDDMPNVGDTLRLSQTTAFTGPALTQKGPNQTWNYSALRPTSQRVERYTAVSSTPGLLPFAFGTLGGVNRATIATQQPLGVLAGAGLPLSEVYLFFNESGADYRQVGYGAVLSGTALPVTYQSQQLQDVVYRFPLAYEQRDSSTSEFIASVPQTAYLRQRQKRVNKADGWGTLITPFGTFPALRVVSTLQARDSISVQGQTGTVVQVPLTREYKWLGQSQGVPLLHIVTQEVAGQETVVLTEYRDVYRRLTGPLATTKRLPESAVTAYPVPVPAAEPLHLTLPGTGLATITATDLTGRVLFRQAFAASTQPLLFPAELFGGFKGVVLLRIETAQGIAVRRVVRQ</sequence>
<feature type="signal peptide" evidence="1">
    <location>
        <begin position="1"/>
        <end position="20"/>
    </location>
</feature>
<dbReference type="EMBL" id="SRKZ01000005">
    <property type="protein sequence ID" value="TGD78871.1"/>
    <property type="molecule type" value="Genomic_DNA"/>
</dbReference>
<accession>A0A4Z0MH71</accession>
<reference evidence="2 3" key="1">
    <citation type="submission" date="2019-04" db="EMBL/GenBank/DDBJ databases">
        <authorList>
            <person name="Feng G."/>
            <person name="Zhang J."/>
            <person name="Zhu H."/>
        </authorList>
    </citation>
    <scope>NUCLEOTIDE SEQUENCE [LARGE SCALE GENOMIC DNA]</scope>
    <source>
        <strain evidence="2 3">JCM 19491</strain>
    </source>
</reference>
<protein>
    <submittedName>
        <fullName evidence="2">T9SS type A sorting domain-containing protein</fullName>
    </submittedName>
</protein>
<dbReference type="OrthoDB" id="866189at2"/>
<feature type="chain" id="PRO_5021268666" evidence="1">
    <location>
        <begin position="21"/>
        <end position="371"/>
    </location>
</feature>
<gene>
    <name evidence="2" type="ORF">EU557_18010</name>
</gene>
<dbReference type="Proteomes" id="UP000298284">
    <property type="component" value="Unassembled WGS sequence"/>
</dbReference>
<evidence type="ECO:0000256" key="1">
    <source>
        <dbReference type="SAM" id="SignalP"/>
    </source>
</evidence>